<gene>
    <name evidence="1" type="ORF">D9O40_00845</name>
</gene>
<accession>A0A3M0TCG5</accession>
<comment type="caution">
    <text evidence="1">The sequence shown here is derived from an EMBL/GenBank/DDBJ whole genome shotgun (WGS) entry which is preliminary data.</text>
</comment>
<name>A0A3M0TCG5_9CLOT</name>
<proteinExistence type="predicted"/>
<dbReference type="RefSeq" id="WP_122057691.1">
    <property type="nucleotide sequence ID" value="NZ_RFAQ01000001.1"/>
</dbReference>
<dbReference type="AlphaFoldDB" id="A0A3M0TCG5"/>
<dbReference type="Proteomes" id="UP000277999">
    <property type="component" value="Unassembled WGS sequence"/>
</dbReference>
<evidence type="ECO:0000313" key="2">
    <source>
        <dbReference type="Proteomes" id="UP000277999"/>
    </source>
</evidence>
<dbReference type="EMBL" id="RFAQ01000001">
    <property type="protein sequence ID" value="RMD04928.1"/>
    <property type="molecule type" value="Genomic_DNA"/>
</dbReference>
<organism evidence="1 2">
    <name type="scientific">Clostridium autoethanogenum</name>
    <dbReference type="NCBI Taxonomy" id="84023"/>
    <lineage>
        <taxon>Bacteria</taxon>
        <taxon>Bacillati</taxon>
        <taxon>Bacillota</taxon>
        <taxon>Clostridia</taxon>
        <taxon>Eubacteriales</taxon>
        <taxon>Clostridiaceae</taxon>
        <taxon>Clostridium</taxon>
    </lineage>
</organism>
<sequence>MEKIEKQSSKLILIIITFVFVIIGSKVYALQITDNRVIDKNKDWIVKFSDNICLDDLTKNAIVIKDDISGNSLDLNINLCDDGKSILISHPCGGYTPGDYTLYLGTNIHSLNDKKLKKQQILHFGVPCLPIEESNVDKVILYGKSGEKDIPKDEQVKIIELLNSIKVYDYFDYAAAFHSWAPPMSAIEVYTKNNKNNIEIRDGGSNDSICINYEYYAKQPELKQILRECCK</sequence>
<evidence type="ECO:0008006" key="3">
    <source>
        <dbReference type="Google" id="ProtNLM"/>
    </source>
</evidence>
<reference evidence="1 2" key="1">
    <citation type="submission" date="2018-10" db="EMBL/GenBank/DDBJ databases">
        <title>Genome-centric metagenomics revealed C2 chemical producing, CO utilizing Clostridium with novel acetogenic gene cluster.</title>
        <authorList>
            <person name="Kang H."/>
            <person name="Park B."/>
            <person name="Choi I.G."/>
            <person name="Chang I.S."/>
        </authorList>
    </citation>
    <scope>NUCLEOTIDE SEQUENCE [LARGE SCALE GENOMIC DNA]</scope>
    <source>
        <strain evidence="1 2">H21-9</strain>
    </source>
</reference>
<protein>
    <recommendedName>
        <fullName evidence="3">SbsA Ig-like domain-containing protein</fullName>
    </recommendedName>
</protein>
<evidence type="ECO:0000313" key="1">
    <source>
        <dbReference type="EMBL" id="RMD04928.1"/>
    </source>
</evidence>